<sequence>MSEPVHIDLVEAYICAYNDFDIAAMLALLDQDIIFENESNGEITASAQGKAAFEQLAVKAAAIFESRQQTLTELALEENAATAHIQYQARLAVDLPNGLKAQDTLELEGKTLFRFENNKITYIKDVS</sequence>
<dbReference type="InterPro" id="IPR037401">
    <property type="entry name" value="SnoaL-like"/>
</dbReference>
<dbReference type="PATRIC" id="fig|43658.5.peg.4711"/>
<reference evidence="2 3" key="1">
    <citation type="journal article" date="2015" name="BMC Genomics">
        <title>Genome mining reveals unlocked bioactive potential of marine Gram-negative bacteria.</title>
        <authorList>
            <person name="Machado H."/>
            <person name="Sonnenschein E.C."/>
            <person name="Melchiorsen J."/>
            <person name="Gram L."/>
        </authorList>
    </citation>
    <scope>NUCLEOTIDE SEQUENCE [LARGE SCALE GENOMIC DNA]</scope>
    <source>
        <strain evidence="2 3">S2471</strain>
    </source>
</reference>
<comment type="caution">
    <text evidence="2">The sequence shown here is derived from an EMBL/GenBank/DDBJ whole genome shotgun (WGS) entry which is preliminary data.</text>
</comment>
<accession>A0A0F4QD94</accession>
<dbReference type="AlphaFoldDB" id="A0A0F4QD94"/>
<dbReference type="Pfam" id="PF12680">
    <property type="entry name" value="SnoaL_2"/>
    <property type="match status" value="1"/>
</dbReference>
<protein>
    <recommendedName>
        <fullName evidence="1">SnoaL-like domain-containing protein</fullName>
    </recommendedName>
</protein>
<evidence type="ECO:0000259" key="1">
    <source>
        <dbReference type="Pfam" id="PF12680"/>
    </source>
</evidence>
<gene>
    <name evidence="2" type="ORF">TW77_22350</name>
</gene>
<proteinExistence type="predicted"/>
<organism evidence="2 3">
    <name type="scientific">Pseudoalteromonas rubra</name>
    <dbReference type="NCBI Taxonomy" id="43658"/>
    <lineage>
        <taxon>Bacteria</taxon>
        <taxon>Pseudomonadati</taxon>
        <taxon>Pseudomonadota</taxon>
        <taxon>Gammaproteobacteria</taxon>
        <taxon>Alteromonadales</taxon>
        <taxon>Pseudoalteromonadaceae</taxon>
        <taxon>Pseudoalteromonas</taxon>
    </lineage>
</organism>
<dbReference type="RefSeq" id="WP_046007167.1">
    <property type="nucleotide sequence ID" value="NZ_JXYA01000065.1"/>
</dbReference>
<dbReference type="SUPFAM" id="SSF54427">
    <property type="entry name" value="NTF2-like"/>
    <property type="match status" value="1"/>
</dbReference>
<dbReference type="EMBL" id="JXYA01000065">
    <property type="protein sequence ID" value="KJZ05656.1"/>
    <property type="molecule type" value="Genomic_DNA"/>
</dbReference>
<dbReference type="OrthoDB" id="582835at2"/>
<dbReference type="Proteomes" id="UP000033452">
    <property type="component" value="Unassembled WGS sequence"/>
</dbReference>
<evidence type="ECO:0000313" key="2">
    <source>
        <dbReference type="EMBL" id="KJZ05656.1"/>
    </source>
</evidence>
<name>A0A0F4QD94_9GAMM</name>
<dbReference type="Gene3D" id="3.10.450.50">
    <property type="match status" value="1"/>
</dbReference>
<keyword evidence="3" id="KW-1185">Reference proteome</keyword>
<feature type="domain" description="SnoaL-like" evidence="1">
    <location>
        <begin position="10"/>
        <end position="122"/>
    </location>
</feature>
<dbReference type="InterPro" id="IPR032710">
    <property type="entry name" value="NTF2-like_dom_sf"/>
</dbReference>
<evidence type="ECO:0000313" key="3">
    <source>
        <dbReference type="Proteomes" id="UP000033452"/>
    </source>
</evidence>